<dbReference type="AlphaFoldDB" id="A0A0B7BJG7"/>
<evidence type="ECO:0000313" key="2">
    <source>
        <dbReference type="EMBL" id="CEK93499.1"/>
    </source>
</evidence>
<feature type="compositionally biased region" description="Basic residues" evidence="1">
    <location>
        <begin position="38"/>
        <end position="51"/>
    </location>
</feature>
<accession>A0A0B7BJG7</accession>
<feature type="region of interest" description="Disordered" evidence="1">
    <location>
        <begin position="22"/>
        <end position="52"/>
    </location>
</feature>
<proteinExistence type="predicted"/>
<dbReference type="EMBL" id="HACG01046634">
    <property type="protein sequence ID" value="CEK93499.1"/>
    <property type="molecule type" value="Transcribed_RNA"/>
</dbReference>
<feature type="compositionally biased region" description="Basic and acidic residues" evidence="1">
    <location>
        <begin position="25"/>
        <end position="37"/>
    </location>
</feature>
<reference evidence="2" key="1">
    <citation type="submission" date="2014-12" db="EMBL/GenBank/DDBJ databases">
        <title>Insight into the proteome of Arion vulgaris.</title>
        <authorList>
            <person name="Aradska J."/>
            <person name="Bulat T."/>
            <person name="Smidak R."/>
            <person name="Sarate P."/>
            <person name="Gangsoo J."/>
            <person name="Sialana F."/>
            <person name="Bilban M."/>
            <person name="Lubec G."/>
        </authorList>
    </citation>
    <scope>NUCLEOTIDE SEQUENCE</scope>
    <source>
        <tissue evidence="2">Skin</tissue>
    </source>
</reference>
<sequence>MIAKVYLKVAENRKSKIAYTKKYRRDHDADQESDGKITLKKPKRSRLRKLKNKESQMFMTQGWCSLHVDG</sequence>
<name>A0A0B7BJG7_9EUPU</name>
<gene>
    <name evidence="2" type="primary">ORF195650</name>
</gene>
<organism evidence="2">
    <name type="scientific">Arion vulgaris</name>
    <dbReference type="NCBI Taxonomy" id="1028688"/>
    <lineage>
        <taxon>Eukaryota</taxon>
        <taxon>Metazoa</taxon>
        <taxon>Spiralia</taxon>
        <taxon>Lophotrochozoa</taxon>
        <taxon>Mollusca</taxon>
        <taxon>Gastropoda</taxon>
        <taxon>Heterobranchia</taxon>
        <taxon>Euthyneura</taxon>
        <taxon>Panpulmonata</taxon>
        <taxon>Eupulmonata</taxon>
        <taxon>Stylommatophora</taxon>
        <taxon>Helicina</taxon>
        <taxon>Arionoidea</taxon>
        <taxon>Arionidae</taxon>
        <taxon>Arion</taxon>
    </lineage>
</organism>
<evidence type="ECO:0000256" key="1">
    <source>
        <dbReference type="SAM" id="MobiDB-lite"/>
    </source>
</evidence>
<protein>
    <submittedName>
        <fullName evidence="2">Uncharacterized protein</fullName>
    </submittedName>
</protein>